<dbReference type="PANTHER" id="PTHR23013">
    <property type="entry name" value="SERPENTINE RECEPTOR"/>
    <property type="match status" value="1"/>
</dbReference>
<keyword evidence="1" id="KW-0812">Transmembrane</keyword>
<evidence type="ECO:0000313" key="4">
    <source>
        <dbReference type="Proteomes" id="UP000008281"/>
    </source>
</evidence>
<name>E3LPU1_CAERE</name>
<evidence type="ECO:0000256" key="1">
    <source>
        <dbReference type="SAM" id="Phobius"/>
    </source>
</evidence>
<feature type="domain" description="7TM GPCR serpentine receptor class x (Srx)" evidence="2">
    <location>
        <begin position="16"/>
        <end position="216"/>
    </location>
</feature>
<dbReference type="AlphaFoldDB" id="E3LPU1"/>
<dbReference type="PANTHER" id="PTHR23013:SF32">
    <property type="entry name" value="7TM GPCR SERPENTINE RECEPTOR CLASS X (SRX) DOMAIN-CONTAINING PROTEIN"/>
    <property type="match status" value="1"/>
</dbReference>
<feature type="transmembrane region" description="Helical" evidence="1">
    <location>
        <begin position="191"/>
        <end position="215"/>
    </location>
</feature>
<dbReference type="Proteomes" id="UP000008281">
    <property type="component" value="Unassembled WGS sequence"/>
</dbReference>
<organism evidence="4">
    <name type="scientific">Caenorhabditis remanei</name>
    <name type="common">Caenorhabditis vulgaris</name>
    <dbReference type="NCBI Taxonomy" id="31234"/>
    <lineage>
        <taxon>Eukaryota</taxon>
        <taxon>Metazoa</taxon>
        <taxon>Ecdysozoa</taxon>
        <taxon>Nematoda</taxon>
        <taxon>Chromadorea</taxon>
        <taxon>Rhabditida</taxon>
        <taxon>Rhabditina</taxon>
        <taxon>Rhabditomorpha</taxon>
        <taxon>Rhabditoidea</taxon>
        <taxon>Rhabditidae</taxon>
        <taxon>Peloderinae</taxon>
        <taxon>Caenorhabditis</taxon>
    </lineage>
</organism>
<dbReference type="OMA" id="CISLNIY"/>
<sequence length="236" mass="27955">MQFLDSKEKLEHKGFNLLPASVESLLVCISLNCYLFNEFQSIYISVNRFIAIYFSNHYNTLCGNWATYIVNFAILAQRFIHVLFETYERIIEEKYISFSPELLAFTSLEVSPDGMVLKFFLMFLAALAVNVSTFARITLFYLNSEYRNDKEKWVMVRKNMRLFFQTILQDALFFVDNLFTYQMGQLSNHRFWFFICATFIWQSIHTMDGFIMIMFNDRMHILKKFMFGTSEVTSSG</sequence>
<dbReference type="STRING" id="31234.E3LPU1"/>
<dbReference type="InParanoid" id="E3LPU1"/>
<accession>E3LPU1</accession>
<keyword evidence="4" id="KW-1185">Reference proteome</keyword>
<reference evidence="3" key="1">
    <citation type="submission" date="2007-07" db="EMBL/GenBank/DDBJ databases">
        <title>PCAP assembly of the Caenorhabditis remanei genome.</title>
        <authorList>
            <consortium name="The Caenorhabditis remanei Sequencing Consortium"/>
            <person name="Wilson R.K."/>
        </authorList>
    </citation>
    <scope>NUCLEOTIDE SEQUENCE [LARGE SCALE GENOMIC DNA]</scope>
    <source>
        <strain evidence="3">PB4641</strain>
    </source>
</reference>
<feature type="transmembrane region" description="Helical" evidence="1">
    <location>
        <begin position="162"/>
        <end position="179"/>
    </location>
</feature>
<dbReference type="SUPFAM" id="SSF81321">
    <property type="entry name" value="Family A G protein-coupled receptor-like"/>
    <property type="match status" value="1"/>
</dbReference>
<feature type="transmembrane region" description="Helical" evidence="1">
    <location>
        <begin position="119"/>
        <end position="142"/>
    </location>
</feature>
<keyword evidence="1" id="KW-1133">Transmembrane helix</keyword>
<dbReference type="eggNOG" id="ENOG502THF1">
    <property type="taxonomic scope" value="Eukaryota"/>
</dbReference>
<proteinExistence type="predicted"/>
<dbReference type="Pfam" id="PF10328">
    <property type="entry name" value="7TM_GPCR_Srx"/>
    <property type="match status" value="1"/>
</dbReference>
<evidence type="ECO:0000313" key="3">
    <source>
        <dbReference type="EMBL" id="EFP05519.1"/>
    </source>
</evidence>
<dbReference type="EMBL" id="DS268412">
    <property type="protein sequence ID" value="EFP05519.1"/>
    <property type="molecule type" value="Genomic_DNA"/>
</dbReference>
<keyword evidence="1" id="KW-0472">Membrane</keyword>
<protein>
    <recommendedName>
        <fullName evidence="2">7TM GPCR serpentine receptor class x (Srx) domain-containing protein</fullName>
    </recommendedName>
</protein>
<evidence type="ECO:0000259" key="2">
    <source>
        <dbReference type="Pfam" id="PF10328"/>
    </source>
</evidence>
<dbReference type="OrthoDB" id="5845782at2759"/>
<gene>
    <name evidence="3" type="ORF">CRE_27022</name>
</gene>
<dbReference type="HOGENOM" id="CLU_072408_1_0_1"/>
<dbReference type="InterPro" id="IPR019430">
    <property type="entry name" value="7TM_GPCR_serpentine_rcpt_Srx"/>
</dbReference>